<proteinExistence type="predicted"/>
<evidence type="ECO:0000313" key="2">
    <source>
        <dbReference type="Proteomes" id="UP000269721"/>
    </source>
</evidence>
<dbReference type="EMBL" id="KZ999446">
    <property type="protein sequence ID" value="RKO85063.1"/>
    <property type="molecule type" value="Genomic_DNA"/>
</dbReference>
<evidence type="ECO:0000313" key="1">
    <source>
        <dbReference type="EMBL" id="RKO85063.1"/>
    </source>
</evidence>
<dbReference type="PANTHER" id="PTHR40128:SF1">
    <property type="entry name" value="PHYTANOYL-COA HYDROXYLASE"/>
    <property type="match status" value="1"/>
</dbReference>
<reference evidence="2" key="1">
    <citation type="journal article" date="2018" name="Nat. Microbiol.">
        <title>Leveraging single-cell genomics to expand the fungal tree of life.</title>
        <authorList>
            <person name="Ahrendt S.R."/>
            <person name="Quandt C.A."/>
            <person name="Ciobanu D."/>
            <person name="Clum A."/>
            <person name="Salamov A."/>
            <person name="Andreopoulos B."/>
            <person name="Cheng J.F."/>
            <person name="Woyke T."/>
            <person name="Pelin A."/>
            <person name="Henrissat B."/>
            <person name="Reynolds N.K."/>
            <person name="Benny G.L."/>
            <person name="Smith M.E."/>
            <person name="James T.Y."/>
            <person name="Grigoriev I.V."/>
        </authorList>
    </citation>
    <scope>NUCLEOTIDE SEQUENCE [LARGE SCALE GENOMIC DNA]</scope>
</reference>
<dbReference type="Proteomes" id="UP000269721">
    <property type="component" value="Unassembled WGS sequence"/>
</dbReference>
<organism evidence="1 2">
    <name type="scientific">Blyttiomyces helicus</name>
    <dbReference type="NCBI Taxonomy" id="388810"/>
    <lineage>
        <taxon>Eukaryota</taxon>
        <taxon>Fungi</taxon>
        <taxon>Fungi incertae sedis</taxon>
        <taxon>Chytridiomycota</taxon>
        <taxon>Chytridiomycota incertae sedis</taxon>
        <taxon>Chytridiomycetes</taxon>
        <taxon>Chytridiomycetes incertae sedis</taxon>
        <taxon>Blyttiomyces</taxon>
    </lineage>
</organism>
<keyword evidence="2" id="KW-1185">Reference proteome</keyword>
<protein>
    <recommendedName>
        <fullName evidence="3">Phytanoyl-CoA dioxygenase</fullName>
    </recommendedName>
</protein>
<dbReference type="OrthoDB" id="2328924at2759"/>
<sequence length="127" mass="13951">MDRVYLPRADRLLTAWIPLGRVTTSDGAMTVAVGSHRSAPFAALRSSYGRTKPADGTRGGWIADDPNDIETLHGTGKIEWASADFEPGDVCVLGVDLLHMTSNNTTDRWRISCDTRWLPVGSRSPFY</sequence>
<dbReference type="InterPro" id="IPR008775">
    <property type="entry name" value="Phytyl_CoA_dOase-like"/>
</dbReference>
<evidence type="ECO:0008006" key="3">
    <source>
        <dbReference type="Google" id="ProtNLM"/>
    </source>
</evidence>
<gene>
    <name evidence="1" type="ORF">BDK51DRAFT_25517</name>
</gene>
<name>A0A4P9W1M9_9FUNG</name>
<dbReference type="PANTHER" id="PTHR40128">
    <property type="entry name" value="EXPRESSED PROTEIN"/>
    <property type="match status" value="1"/>
</dbReference>
<dbReference type="SUPFAM" id="SSF51197">
    <property type="entry name" value="Clavaminate synthase-like"/>
    <property type="match status" value="1"/>
</dbReference>
<dbReference type="Gene3D" id="2.60.120.620">
    <property type="entry name" value="q2cbj1_9rhob like domain"/>
    <property type="match status" value="1"/>
</dbReference>
<accession>A0A4P9W1M9</accession>
<dbReference type="Pfam" id="PF05721">
    <property type="entry name" value="PhyH"/>
    <property type="match status" value="1"/>
</dbReference>
<dbReference type="AlphaFoldDB" id="A0A4P9W1M9"/>